<dbReference type="EMBL" id="QGNW01000565">
    <property type="protein sequence ID" value="RVW67791.1"/>
    <property type="molecule type" value="Genomic_DNA"/>
</dbReference>
<evidence type="ECO:0000256" key="3">
    <source>
        <dbReference type="SAM" id="MobiDB-lite"/>
    </source>
</evidence>
<feature type="compositionally biased region" description="Low complexity" evidence="3">
    <location>
        <begin position="225"/>
        <end position="245"/>
    </location>
</feature>
<dbReference type="SUPFAM" id="SSF53098">
    <property type="entry name" value="Ribonuclease H-like"/>
    <property type="match status" value="1"/>
</dbReference>
<feature type="compositionally biased region" description="Low complexity" evidence="3">
    <location>
        <begin position="195"/>
        <end position="215"/>
    </location>
</feature>
<comment type="caution">
    <text evidence="5">The sequence shown here is derived from an EMBL/GenBank/DDBJ whole genome shotgun (WGS) entry which is preliminary data.</text>
</comment>
<dbReference type="InterPro" id="IPR043502">
    <property type="entry name" value="DNA/RNA_pol_sf"/>
</dbReference>
<accession>A0A438G6J9</accession>
<evidence type="ECO:0000313" key="5">
    <source>
        <dbReference type="EMBL" id="RVW67791.1"/>
    </source>
</evidence>
<dbReference type="GO" id="GO:0003676">
    <property type="term" value="F:nucleic acid binding"/>
    <property type="evidence" value="ECO:0007669"/>
    <property type="project" value="InterPro"/>
</dbReference>
<gene>
    <name evidence="5" type="primary">RE2_844</name>
    <name evidence="5" type="ORF">CK203_062434</name>
</gene>
<sequence>MVENQLTTSIKCIQSDNGGEFLAFKPYIDAHGIVHQFSCPHTPQQNGRAERKIRHLVETGLVLLIQGSIPSKYWSYAFQTTIYLINILLAKLLNFQSPLQVLFHKIPNYCHLKVFRCLCFPSLRPYTQHKLSSRSTACVFLGYASNHKGYICFDVSSGRVYISRSVIFHETSFPFQTLLSSSSSFSQSSFSTPALISQPSPSTPPSISQPSSSTPTLFPQPNSYTLSSPPTCNPTTNTTSIPTNSESLPPLLQVPFATNSSSIPSSSSPLPFNTHPMVTRAKSGIYKKKSFLIQQTGKPRTYSQTSQSDPWVQAMNHEYQALIRNCTWSLVHPPQSAHIVGCRWIYKLKYRPDGSVERHKARLVAQGFTQTPGVDYFDTFSPVVKPCTISLILALAVSFQWPVRQLDVENAFLNGELQEEVFMAQPQGFVHPRYPHYVCKLHKALYGLKQAPRAWFHKLRVVSVDYGFQPSRANMSLFIYHTALEVLILLVYVDDILVIGSSQKLISHFISYLHDKFALRDLDPLSYFLGIQAHRQGSILYLNQQKYITDLLSRTHMENSKLAPIPSSLGRTLSQSNGVPQPDPSEYRRTVGALQYVTLTRPDIAFVVNKACQFMSKPSDGYSDADWASCPNDRSSTNDYYVFPVED</sequence>
<dbReference type="AlphaFoldDB" id="A0A438G6J9"/>
<feature type="region of interest" description="Disordered" evidence="3">
    <location>
        <begin position="195"/>
        <end position="247"/>
    </location>
</feature>
<dbReference type="GO" id="GO:0015074">
    <property type="term" value="P:DNA integration"/>
    <property type="evidence" value="ECO:0007669"/>
    <property type="project" value="InterPro"/>
</dbReference>
<dbReference type="GO" id="GO:0046872">
    <property type="term" value="F:metal ion binding"/>
    <property type="evidence" value="ECO:0007669"/>
    <property type="project" value="UniProtKB-KW"/>
</dbReference>
<dbReference type="Pfam" id="PF25597">
    <property type="entry name" value="SH3_retrovirus"/>
    <property type="match status" value="1"/>
</dbReference>
<dbReference type="InterPro" id="IPR001584">
    <property type="entry name" value="Integrase_cat-core"/>
</dbReference>
<proteinExistence type="predicted"/>
<evidence type="ECO:0000313" key="6">
    <source>
        <dbReference type="Proteomes" id="UP000288805"/>
    </source>
</evidence>
<evidence type="ECO:0000256" key="2">
    <source>
        <dbReference type="ARBA" id="ARBA00022801"/>
    </source>
</evidence>
<dbReference type="InterPro" id="IPR012337">
    <property type="entry name" value="RNaseH-like_sf"/>
</dbReference>
<dbReference type="InterPro" id="IPR036397">
    <property type="entry name" value="RNaseH_sf"/>
</dbReference>
<organism evidence="5 6">
    <name type="scientific">Vitis vinifera</name>
    <name type="common">Grape</name>
    <dbReference type="NCBI Taxonomy" id="29760"/>
    <lineage>
        <taxon>Eukaryota</taxon>
        <taxon>Viridiplantae</taxon>
        <taxon>Streptophyta</taxon>
        <taxon>Embryophyta</taxon>
        <taxon>Tracheophyta</taxon>
        <taxon>Spermatophyta</taxon>
        <taxon>Magnoliopsida</taxon>
        <taxon>eudicotyledons</taxon>
        <taxon>Gunneridae</taxon>
        <taxon>Pentapetalae</taxon>
        <taxon>rosids</taxon>
        <taxon>Vitales</taxon>
        <taxon>Vitaceae</taxon>
        <taxon>Viteae</taxon>
        <taxon>Vitis</taxon>
    </lineage>
</organism>
<dbReference type="InterPro" id="IPR013103">
    <property type="entry name" value="RVT_2"/>
</dbReference>
<dbReference type="SUPFAM" id="SSF56672">
    <property type="entry name" value="DNA/RNA polymerases"/>
    <property type="match status" value="1"/>
</dbReference>
<dbReference type="Proteomes" id="UP000288805">
    <property type="component" value="Unassembled WGS sequence"/>
</dbReference>
<dbReference type="InterPro" id="IPR039537">
    <property type="entry name" value="Retrotran_Ty1/copia-like"/>
</dbReference>
<dbReference type="PROSITE" id="PS50994">
    <property type="entry name" value="INTEGRASE"/>
    <property type="match status" value="1"/>
</dbReference>
<reference evidence="5 6" key="1">
    <citation type="journal article" date="2018" name="PLoS Genet.">
        <title>Population sequencing reveals clonal diversity and ancestral inbreeding in the grapevine cultivar Chardonnay.</title>
        <authorList>
            <person name="Roach M.J."/>
            <person name="Johnson D.L."/>
            <person name="Bohlmann J."/>
            <person name="van Vuuren H.J."/>
            <person name="Jones S.J."/>
            <person name="Pretorius I.S."/>
            <person name="Schmidt S.A."/>
            <person name="Borneman A.R."/>
        </authorList>
    </citation>
    <scope>NUCLEOTIDE SEQUENCE [LARGE SCALE GENOMIC DNA]</scope>
    <source>
        <strain evidence="6">cv. Chardonnay</strain>
        <tissue evidence="5">Leaf</tissue>
    </source>
</reference>
<dbReference type="GO" id="GO:0016787">
    <property type="term" value="F:hydrolase activity"/>
    <property type="evidence" value="ECO:0007669"/>
    <property type="project" value="UniProtKB-KW"/>
</dbReference>
<dbReference type="Gene3D" id="3.30.420.10">
    <property type="entry name" value="Ribonuclease H-like superfamily/Ribonuclease H"/>
    <property type="match status" value="1"/>
</dbReference>
<dbReference type="Pfam" id="PF07727">
    <property type="entry name" value="RVT_2"/>
    <property type="match status" value="1"/>
</dbReference>
<feature type="domain" description="Integrase catalytic" evidence="4">
    <location>
        <begin position="1"/>
        <end position="106"/>
    </location>
</feature>
<name>A0A438G6J9_VITVI</name>
<keyword evidence="1" id="KW-0479">Metal-binding</keyword>
<evidence type="ECO:0000256" key="1">
    <source>
        <dbReference type="ARBA" id="ARBA00022723"/>
    </source>
</evidence>
<dbReference type="PANTHER" id="PTHR42648">
    <property type="entry name" value="TRANSPOSASE, PUTATIVE-RELATED"/>
    <property type="match status" value="1"/>
</dbReference>
<evidence type="ECO:0000259" key="4">
    <source>
        <dbReference type="PROSITE" id="PS50994"/>
    </source>
</evidence>
<dbReference type="InterPro" id="IPR057670">
    <property type="entry name" value="SH3_retrovirus"/>
</dbReference>
<protein>
    <submittedName>
        <fullName evidence="5">Retrovirus-related Pol polyprotein from transposon RE2</fullName>
    </submittedName>
</protein>
<dbReference type="PANTHER" id="PTHR42648:SF26">
    <property type="entry name" value="INTEGRASE CATALYTIC DOMAIN-CONTAINING PROTEIN"/>
    <property type="match status" value="1"/>
</dbReference>
<keyword evidence="2" id="KW-0378">Hydrolase</keyword>